<feature type="binding site" evidence="11 13">
    <location>
        <position position="199"/>
    </location>
    <ligand>
        <name>Zn(2+)</name>
        <dbReference type="ChEBI" id="CHEBI:29105"/>
        <label>1</label>
    </ligand>
</feature>
<dbReference type="NCBIfam" id="NF009920">
    <property type="entry name" value="PRK13381.1"/>
    <property type="match status" value="1"/>
</dbReference>
<reference evidence="15 16" key="2">
    <citation type="submission" date="2014-05" db="EMBL/GenBank/DDBJ databases">
        <title>Genome sequence of Streptococcus gallolyticus.</title>
        <authorList>
            <person name="Del Campo R."/>
        </authorList>
    </citation>
    <scope>NUCLEOTIDE SEQUENCE [LARGE SCALE GENOMIC DNA]</scope>
    <source>
        <strain evidence="15 16">LMG17956</strain>
    </source>
</reference>
<comment type="cofactor">
    <cofactor evidence="11 13">
        <name>Zn(2+)</name>
        <dbReference type="ChEBI" id="CHEBI:29105"/>
    </cofactor>
    <text evidence="11 13">Binds 2 Zn(2+) ions per subunit.</text>
</comment>
<dbReference type="InterPro" id="IPR001261">
    <property type="entry name" value="ArgE/DapE_CS"/>
</dbReference>
<feature type="active site" description="Proton acceptor" evidence="11 12">
    <location>
        <position position="176"/>
    </location>
</feature>
<evidence type="ECO:0000313" key="15">
    <source>
        <dbReference type="EMBL" id="CDO18760.1"/>
    </source>
</evidence>
<keyword evidence="9 11" id="KW-0862">Zinc</keyword>
<protein>
    <recommendedName>
        <fullName evidence="11">Peptidase T</fullName>
        <ecNumber evidence="11">3.4.11.4</ecNumber>
    </recommendedName>
    <alternativeName>
        <fullName evidence="11">Aminotripeptidase</fullName>
        <shortName evidence="11">Tripeptidase</shortName>
    </alternativeName>
    <alternativeName>
        <fullName evidence="11">Tripeptide aminopeptidase</fullName>
    </alternativeName>
</protein>
<dbReference type="Gene3D" id="3.30.70.360">
    <property type="match status" value="1"/>
</dbReference>
<evidence type="ECO:0000259" key="14">
    <source>
        <dbReference type="Pfam" id="PF07687"/>
    </source>
</evidence>
<dbReference type="Proteomes" id="UP000027584">
    <property type="component" value="Unassembled WGS sequence"/>
</dbReference>
<dbReference type="GO" id="GO:0045148">
    <property type="term" value="F:tripeptide aminopeptidase activity"/>
    <property type="evidence" value="ECO:0007669"/>
    <property type="project" value="UniProtKB-UniRule"/>
</dbReference>
<evidence type="ECO:0000256" key="5">
    <source>
        <dbReference type="ARBA" id="ARBA00022490"/>
    </source>
</evidence>
<feature type="binding site" evidence="11 13">
    <location>
        <position position="142"/>
    </location>
    <ligand>
        <name>Zn(2+)</name>
        <dbReference type="ChEBI" id="CHEBI:29105"/>
        <label>1</label>
    </ligand>
</feature>
<evidence type="ECO:0000256" key="9">
    <source>
        <dbReference type="ARBA" id="ARBA00022833"/>
    </source>
</evidence>
<dbReference type="PIRSF" id="PIRSF037215">
    <property type="entry name" value="Peptidase_M20B"/>
    <property type="match status" value="1"/>
</dbReference>
<proteinExistence type="inferred from homology"/>
<dbReference type="InterPro" id="IPR010161">
    <property type="entry name" value="Peptidase_M20B"/>
</dbReference>
<evidence type="ECO:0000256" key="7">
    <source>
        <dbReference type="ARBA" id="ARBA00022723"/>
    </source>
</evidence>
<dbReference type="HAMAP" id="MF_00550">
    <property type="entry name" value="Aminopeptidase_M20"/>
    <property type="match status" value="1"/>
</dbReference>
<dbReference type="Pfam" id="PF07687">
    <property type="entry name" value="M20_dimer"/>
    <property type="match status" value="1"/>
</dbReference>
<dbReference type="NCBIfam" id="NF003976">
    <property type="entry name" value="PRK05469.1"/>
    <property type="match status" value="1"/>
</dbReference>
<feature type="domain" description="Peptidase M20 dimerisation" evidence="14">
    <location>
        <begin position="208"/>
        <end position="311"/>
    </location>
</feature>
<evidence type="ECO:0000256" key="12">
    <source>
        <dbReference type="PIRSR" id="PIRSR037215-1"/>
    </source>
</evidence>
<keyword evidence="4 11" id="KW-0031">Aminopeptidase</keyword>
<keyword evidence="10 11" id="KW-0482">Metalloprotease</keyword>
<keyword evidence="8 11" id="KW-0378">Hydrolase</keyword>
<dbReference type="MEROPS" id="M20.003"/>
<evidence type="ECO:0000256" key="10">
    <source>
        <dbReference type="ARBA" id="ARBA00023049"/>
    </source>
</evidence>
<organism evidence="15 16">
    <name type="scientific">Streptococcus gallolyticus</name>
    <dbReference type="NCBI Taxonomy" id="315405"/>
    <lineage>
        <taxon>Bacteria</taxon>
        <taxon>Bacillati</taxon>
        <taxon>Bacillota</taxon>
        <taxon>Bacilli</taxon>
        <taxon>Lactobacillales</taxon>
        <taxon>Streptococcaceae</taxon>
        <taxon>Streptococcus</taxon>
    </lineage>
</organism>
<comment type="catalytic activity">
    <reaction evidence="1 11">
        <text>Release of the N-terminal residue from a tripeptide.</text>
        <dbReference type="EC" id="3.4.11.4"/>
    </reaction>
</comment>
<dbReference type="EC" id="3.4.11.4" evidence="11"/>
<evidence type="ECO:0000256" key="1">
    <source>
        <dbReference type="ARBA" id="ARBA00000870"/>
    </source>
</evidence>
<keyword evidence="7 11" id="KW-0479">Metal-binding</keyword>
<feature type="binding site" evidence="11 13">
    <location>
        <position position="81"/>
    </location>
    <ligand>
        <name>Zn(2+)</name>
        <dbReference type="ChEBI" id="CHEBI:29105"/>
        <label>1</label>
    </ligand>
</feature>
<dbReference type="AlphaFoldDB" id="A0A060RIT3"/>
<comment type="function">
    <text evidence="11">Cleaves the N-terminal amino acid of tripeptides.</text>
</comment>
<dbReference type="PANTHER" id="PTHR42994:SF1">
    <property type="entry name" value="PEPTIDASE T"/>
    <property type="match status" value="1"/>
</dbReference>
<dbReference type="InterPro" id="IPR011650">
    <property type="entry name" value="Peptidase_M20_dimer"/>
</dbReference>
<dbReference type="PROSITE" id="PS00758">
    <property type="entry name" value="ARGE_DAPE_CPG2_1"/>
    <property type="match status" value="1"/>
</dbReference>
<feature type="binding site" evidence="11 13">
    <location>
        <position position="381"/>
    </location>
    <ligand>
        <name>Zn(2+)</name>
        <dbReference type="ChEBI" id="CHEBI:29105"/>
        <label>2</label>
    </ligand>
</feature>
<dbReference type="SUPFAM" id="SSF53187">
    <property type="entry name" value="Zn-dependent exopeptidases"/>
    <property type="match status" value="1"/>
</dbReference>
<dbReference type="Gene3D" id="3.40.630.10">
    <property type="entry name" value="Zn peptidases"/>
    <property type="match status" value="1"/>
</dbReference>
<evidence type="ECO:0000313" key="16">
    <source>
        <dbReference type="Proteomes" id="UP000027584"/>
    </source>
</evidence>
<dbReference type="CDD" id="cd03892">
    <property type="entry name" value="M20_peptT"/>
    <property type="match status" value="1"/>
</dbReference>
<dbReference type="Pfam" id="PF01546">
    <property type="entry name" value="Peptidase_M20"/>
    <property type="match status" value="1"/>
</dbReference>
<dbReference type="EMBL" id="CCBC010000203">
    <property type="protein sequence ID" value="CDO18760.1"/>
    <property type="molecule type" value="Genomic_DNA"/>
</dbReference>
<dbReference type="GO" id="GO:0005829">
    <property type="term" value="C:cytosol"/>
    <property type="evidence" value="ECO:0007669"/>
    <property type="project" value="TreeGrafter"/>
</dbReference>
<evidence type="ECO:0000256" key="4">
    <source>
        <dbReference type="ARBA" id="ARBA00022438"/>
    </source>
</evidence>
<dbReference type="NCBIfam" id="TIGR01882">
    <property type="entry name" value="peptidase-T"/>
    <property type="match status" value="1"/>
</dbReference>
<keyword evidence="6 11" id="KW-0645">Protease</keyword>
<feature type="active site" evidence="11 12">
    <location>
        <position position="83"/>
    </location>
</feature>
<dbReference type="SUPFAM" id="SSF55031">
    <property type="entry name" value="Bacterial exopeptidase dimerisation domain"/>
    <property type="match status" value="1"/>
</dbReference>
<feature type="binding site" evidence="11 13">
    <location>
        <position position="177"/>
    </location>
    <ligand>
        <name>Zn(2+)</name>
        <dbReference type="ChEBI" id="CHEBI:29105"/>
        <label>2</label>
    </ligand>
</feature>
<reference evidence="15 16" key="1">
    <citation type="submission" date="2014-02" db="EMBL/GenBank/DDBJ databases">
        <authorList>
            <person name="Manrique M."/>
        </authorList>
    </citation>
    <scope>NUCLEOTIDE SEQUENCE [LARGE SCALE GENOMIC DNA]</scope>
    <source>
        <strain evidence="15 16">LMG17956</strain>
    </source>
</reference>
<evidence type="ECO:0000256" key="13">
    <source>
        <dbReference type="PIRSR" id="PIRSR037215-2"/>
    </source>
</evidence>
<keyword evidence="5 11" id="KW-0963">Cytoplasm</keyword>
<evidence type="ECO:0000256" key="2">
    <source>
        <dbReference type="ARBA" id="ARBA00004496"/>
    </source>
</evidence>
<dbReference type="InterPro" id="IPR036264">
    <property type="entry name" value="Bact_exopeptidase_dim_dom"/>
</dbReference>
<comment type="similarity">
    <text evidence="3 11">Belongs to the peptidase M20B family.</text>
</comment>
<comment type="subcellular location">
    <subcellularLocation>
        <location evidence="2 11">Cytoplasm</location>
    </subcellularLocation>
</comment>
<evidence type="ECO:0000256" key="8">
    <source>
        <dbReference type="ARBA" id="ARBA00022801"/>
    </source>
</evidence>
<evidence type="ECO:0000256" key="6">
    <source>
        <dbReference type="ARBA" id="ARBA00022670"/>
    </source>
</evidence>
<dbReference type="PANTHER" id="PTHR42994">
    <property type="entry name" value="PEPTIDASE T"/>
    <property type="match status" value="1"/>
</dbReference>
<dbReference type="GO" id="GO:0008237">
    <property type="term" value="F:metallopeptidase activity"/>
    <property type="evidence" value="ECO:0007669"/>
    <property type="project" value="UniProtKB-KW"/>
</dbReference>
<dbReference type="PROSITE" id="PS00759">
    <property type="entry name" value="ARGE_DAPE_CPG2_2"/>
    <property type="match status" value="1"/>
</dbReference>
<dbReference type="GO" id="GO:0043171">
    <property type="term" value="P:peptide catabolic process"/>
    <property type="evidence" value="ECO:0007669"/>
    <property type="project" value="UniProtKB-UniRule"/>
</dbReference>
<dbReference type="FunFam" id="3.30.70.360:FF:000002">
    <property type="entry name" value="Peptidase T"/>
    <property type="match status" value="1"/>
</dbReference>
<evidence type="ECO:0000256" key="3">
    <source>
        <dbReference type="ARBA" id="ARBA00009692"/>
    </source>
</evidence>
<comment type="caution">
    <text evidence="15">The sequence shown here is derived from an EMBL/GenBank/DDBJ whole genome shotgun (WGS) entry which is preliminary data.</text>
</comment>
<evidence type="ECO:0000256" key="11">
    <source>
        <dbReference type="HAMAP-Rule" id="MF_00550"/>
    </source>
</evidence>
<dbReference type="InterPro" id="IPR002933">
    <property type="entry name" value="Peptidase_M20"/>
</dbReference>
<accession>A0A060RIT3</accession>
<dbReference type="GO" id="GO:0008270">
    <property type="term" value="F:zinc ion binding"/>
    <property type="evidence" value="ECO:0007669"/>
    <property type="project" value="UniProtKB-UniRule"/>
</dbReference>
<gene>
    <name evidence="11" type="primary">pepT</name>
    <name evidence="15" type="ORF">BN963_SGAL_01965</name>
</gene>
<dbReference type="GO" id="GO:0006508">
    <property type="term" value="P:proteolysis"/>
    <property type="evidence" value="ECO:0007669"/>
    <property type="project" value="UniProtKB-UniRule"/>
</dbReference>
<feature type="binding site" evidence="11 13">
    <location>
        <position position="142"/>
    </location>
    <ligand>
        <name>Zn(2+)</name>
        <dbReference type="ChEBI" id="CHEBI:29105"/>
        <label>2</label>
    </ligand>
</feature>
<name>A0A060RIT3_9STRE</name>
<sequence>MSYENLLNRFLTYVKINTRSNPDSTTTPSTQTQVDFALNVLKPEMESVGLQDVHYLTNGYLVGTLPANDSTKTRKIGFIAHMDTADFNAEGISPQIIENYAGGSIELGQSGYALSPEEFPNLNNYLGQTLVTTDGTTLLGSDDKSGIAEIMTAIEYLVAHPEIKHGEIRIGFGPDEEIGVGANKFDVDDFNVDFAYTVDGGPLGELQYETFSAASLEIDFMGRNVHPGTAKNQMINALQLAIDFHNQLPEADRPEKTEGYEGFFHLHGMEGAVEKAHSSYIIRDFEDESFENRKKLVQEIADKMNAELGKDCVLITVNDQYYNMKKVIEKDMTPVELAKEVMEDLDIKPVIEPIRGGTDGSKISFMGIPTPNLFAGGENMHGRFEFVSLQTMEKAVDVIIGIVQK</sequence>